<reference evidence="2" key="2">
    <citation type="submission" date="2016-06" db="EMBL/GenBank/DDBJ databases">
        <title>The genome of a short-lived fish provides insights into sex chromosome evolution and the genetic control of aging.</title>
        <authorList>
            <person name="Reichwald K."/>
            <person name="Felder M."/>
            <person name="Petzold A."/>
            <person name="Koch P."/>
            <person name="Groth M."/>
            <person name="Platzer M."/>
        </authorList>
    </citation>
    <scope>NUCLEOTIDE SEQUENCE</scope>
    <source>
        <tissue evidence="2">Brain</tissue>
    </source>
</reference>
<keyword evidence="1" id="KW-0812">Transmembrane</keyword>
<evidence type="ECO:0000256" key="1">
    <source>
        <dbReference type="SAM" id="Phobius"/>
    </source>
</evidence>
<accession>A0A1A7YDK5</accession>
<feature type="non-terminal residue" evidence="2">
    <location>
        <position position="47"/>
    </location>
</feature>
<keyword evidence="1" id="KW-0472">Membrane</keyword>
<evidence type="ECO:0000313" key="2">
    <source>
        <dbReference type="EMBL" id="SBP28316.1"/>
    </source>
</evidence>
<organism evidence="2">
    <name type="scientific">Iconisemion striatum</name>
    <dbReference type="NCBI Taxonomy" id="60296"/>
    <lineage>
        <taxon>Eukaryota</taxon>
        <taxon>Metazoa</taxon>
        <taxon>Chordata</taxon>
        <taxon>Craniata</taxon>
        <taxon>Vertebrata</taxon>
        <taxon>Euteleostomi</taxon>
        <taxon>Actinopterygii</taxon>
        <taxon>Neopterygii</taxon>
        <taxon>Teleostei</taxon>
        <taxon>Neoteleostei</taxon>
        <taxon>Acanthomorphata</taxon>
        <taxon>Ovalentaria</taxon>
        <taxon>Atherinomorphae</taxon>
        <taxon>Cyprinodontiformes</taxon>
        <taxon>Nothobranchiidae</taxon>
        <taxon>Iconisemion</taxon>
    </lineage>
</organism>
<feature type="transmembrane region" description="Helical" evidence="1">
    <location>
        <begin position="21"/>
        <end position="36"/>
    </location>
</feature>
<name>A0A1A7YDK5_9TELE</name>
<protein>
    <submittedName>
        <fullName evidence="2">TBC1 domain family, member 13</fullName>
    </submittedName>
</protein>
<feature type="non-terminal residue" evidence="2">
    <location>
        <position position="1"/>
    </location>
</feature>
<dbReference type="AlphaFoldDB" id="A0A1A7YDK5"/>
<dbReference type="EMBL" id="HADX01006084">
    <property type="protein sequence ID" value="SBP28316.1"/>
    <property type="molecule type" value="Transcribed_RNA"/>
</dbReference>
<reference evidence="2" key="1">
    <citation type="submission" date="2016-05" db="EMBL/GenBank/DDBJ databases">
        <authorList>
            <person name="Lavstsen T."/>
            <person name="Jespersen J.S."/>
        </authorList>
    </citation>
    <scope>NUCLEOTIDE SEQUENCE</scope>
    <source>
        <tissue evidence="2">Brain</tissue>
    </source>
</reference>
<keyword evidence="1" id="KW-1133">Transmembrane helix</keyword>
<gene>
    <name evidence="2" type="primary">TBC1D13</name>
</gene>
<sequence length="47" mass="5620">IRFYLRNCKRSPVKSHNCRSFSLYNGLILVSSWMIMKQEKLKAVLFL</sequence>
<proteinExistence type="predicted"/>